<reference evidence="2 3" key="1">
    <citation type="submission" date="2018-03" db="EMBL/GenBank/DDBJ databases">
        <title>Draft genome sequence of the plant growth promoting rhizobacterium Pseudomonas protegens strain BNJ-SS-45 isolated from wheat (Triticum aestivum) rhizosphere.</title>
        <authorList>
            <person name="Bajpai A."/>
            <person name="Shende K."/>
            <person name="Meena N."/>
            <person name="Upadhyayula S.R."/>
            <person name="Suravajhala P."/>
            <person name="Medicherla K.M."/>
            <person name="Johri B.N."/>
        </authorList>
    </citation>
    <scope>NUCLEOTIDE SEQUENCE [LARGE SCALE GENOMIC DNA]</scope>
    <source>
        <strain evidence="2 3">BNJ-SS-45</strain>
    </source>
</reference>
<dbReference type="InterPro" id="IPR021333">
    <property type="entry name" value="DUF2946"/>
</dbReference>
<evidence type="ECO:0000256" key="1">
    <source>
        <dbReference type="SAM" id="MobiDB-lite"/>
    </source>
</evidence>
<dbReference type="EMBL" id="PYJM01000001">
    <property type="protein sequence ID" value="PUA47251.1"/>
    <property type="molecule type" value="Genomic_DNA"/>
</dbReference>
<dbReference type="Proteomes" id="UP000244178">
    <property type="component" value="Unassembled WGS sequence"/>
</dbReference>
<comment type="caution">
    <text evidence="2">The sequence shown here is derived from an EMBL/GenBank/DDBJ whole genome shotgun (WGS) entry which is preliminary data.</text>
</comment>
<dbReference type="Pfam" id="PF11162">
    <property type="entry name" value="DUF2946"/>
    <property type="match status" value="1"/>
</dbReference>
<evidence type="ECO:0000313" key="2">
    <source>
        <dbReference type="EMBL" id="PUA47251.1"/>
    </source>
</evidence>
<feature type="region of interest" description="Disordered" evidence="1">
    <location>
        <begin position="104"/>
        <end position="131"/>
    </location>
</feature>
<dbReference type="RefSeq" id="WP_060843544.1">
    <property type="nucleotide sequence ID" value="NZ_PYJM01000001.1"/>
</dbReference>
<evidence type="ECO:0000313" key="3">
    <source>
        <dbReference type="Proteomes" id="UP000244178"/>
    </source>
</evidence>
<name>A0A2T6GSX8_9PSED</name>
<organism evidence="2 3">
    <name type="scientific">Pseudomonas protegens</name>
    <dbReference type="NCBI Taxonomy" id="380021"/>
    <lineage>
        <taxon>Bacteria</taxon>
        <taxon>Pseudomonadati</taxon>
        <taxon>Pseudomonadota</taxon>
        <taxon>Gammaproteobacteria</taxon>
        <taxon>Pseudomonadales</taxon>
        <taxon>Pseudomonadaceae</taxon>
        <taxon>Pseudomonas</taxon>
    </lineage>
</organism>
<proteinExistence type="predicted"/>
<accession>A0A2T6GSX8</accession>
<gene>
    <name evidence="2" type="ORF">C5U62_04535</name>
</gene>
<dbReference type="AlphaFoldDB" id="A0A2T6GSX8"/>
<protein>
    <submittedName>
        <fullName evidence="2">DUF2946 domain-containing protein</fullName>
    </submittedName>
</protein>
<sequence>MFGCGLRNASRQNAWVAAFLAIVLKITALPMASAMGTLSLEQLLAGSFCSSGGVRLAVALDKEPASSAVQGDSAHCCCSQSIGAAPLGASSPVLPVFLGLAPRLPSGRPLRLTPRQRWPSINPRASPHADA</sequence>